<dbReference type="EMBL" id="KZ515672">
    <property type="protein sequence ID" value="PKU30005.1"/>
    <property type="molecule type" value="Genomic_DNA"/>
</dbReference>
<feature type="compositionally biased region" description="Basic and acidic residues" evidence="1">
    <location>
        <begin position="26"/>
        <end position="39"/>
    </location>
</feature>
<keyword evidence="3" id="KW-1185">Reference proteome</keyword>
<name>A0A2I0T872_LIMLA</name>
<feature type="compositionally biased region" description="Basic and acidic residues" evidence="1">
    <location>
        <begin position="49"/>
        <end position="66"/>
    </location>
</feature>
<proteinExistence type="predicted"/>
<gene>
    <name evidence="2" type="ORF">llap_19691</name>
</gene>
<feature type="region of interest" description="Disordered" evidence="1">
    <location>
        <begin position="9"/>
        <end position="66"/>
    </location>
</feature>
<evidence type="ECO:0000256" key="1">
    <source>
        <dbReference type="SAM" id="MobiDB-lite"/>
    </source>
</evidence>
<evidence type="ECO:0000313" key="3">
    <source>
        <dbReference type="Proteomes" id="UP000233556"/>
    </source>
</evidence>
<reference evidence="3" key="2">
    <citation type="submission" date="2017-12" db="EMBL/GenBank/DDBJ databases">
        <title>Genome sequence of the Bar-tailed Godwit (Limosa lapponica baueri).</title>
        <authorList>
            <person name="Lima N.C.B."/>
            <person name="Parody-Merino A.M."/>
            <person name="Battley P.F."/>
            <person name="Fidler A.E."/>
            <person name="Prosdocimi F."/>
        </authorList>
    </citation>
    <scope>NUCLEOTIDE SEQUENCE [LARGE SCALE GENOMIC DNA]</scope>
</reference>
<protein>
    <submittedName>
        <fullName evidence="2">Uncharacterized protein</fullName>
    </submittedName>
</protein>
<organism evidence="2 3">
    <name type="scientific">Limosa lapponica baueri</name>
    <dbReference type="NCBI Taxonomy" id="1758121"/>
    <lineage>
        <taxon>Eukaryota</taxon>
        <taxon>Metazoa</taxon>
        <taxon>Chordata</taxon>
        <taxon>Craniata</taxon>
        <taxon>Vertebrata</taxon>
        <taxon>Euteleostomi</taxon>
        <taxon>Archelosauria</taxon>
        <taxon>Archosauria</taxon>
        <taxon>Dinosauria</taxon>
        <taxon>Saurischia</taxon>
        <taxon>Theropoda</taxon>
        <taxon>Coelurosauria</taxon>
        <taxon>Aves</taxon>
        <taxon>Neognathae</taxon>
        <taxon>Neoaves</taxon>
        <taxon>Charadriiformes</taxon>
        <taxon>Scolopacidae</taxon>
        <taxon>Limosa</taxon>
    </lineage>
</organism>
<evidence type="ECO:0000313" key="2">
    <source>
        <dbReference type="EMBL" id="PKU30005.1"/>
    </source>
</evidence>
<dbReference type="AlphaFoldDB" id="A0A2I0T872"/>
<accession>A0A2I0T872</accession>
<dbReference type="Proteomes" id="UP000233556">
    <property type="component" value="Unassembled WGS sequence"/>
</dbReference>
<dbReference type="OrthoDB" id="10490850at2759"/>
<sequence length="168" mass="19018">MCPCLQLVREEEEEEGSDQEASPSAKKREEEVREIRQEAEATQSLTSKELQDTRKDYSCKADTDTKTVERPSSWLKNFEENLCPSSPWAIALAVSQEAQMGNPDNPGILEEIMDWTEGRDFGALPEEMSCAQEAPPYKELPEDERQYALFTDGSCRVVGSHRKWKAAV</sequence>
<reference evidence="3" key="1">
    <citation type="submission" date="2017-11" db="EMBL/GenBank/DDBJ databases">
        <authorList>
            <person name="Lima N.C."/>
            <person name="Parody-Merino A.M."/>
            <person name="Battley P.F."/>
            <person name="Fidler A.E."/>
            <person name="Prosdocimi F."/>
        </authorList>
    </citation>
    <scope>NUCLEOTIDE SEQUENCE [LARGE SCALE GENOMIC DNA]</scope>
</reference>